<evidence type="ECO:0000256" key="5">
    <source>
        <dbReference type="SAM" id="Phobius"/>
    </source>
</evidence>
<evidence type="ECO:0000313" key="8">
    <source>
        <dbReference type="Proteomes" id="UP000198649"/>
    </source>
</evidence>
<dbReference type="GO" id="GO:0022857">
    <property type="term" value="F:transmembrane transporter activity"/>
    <property type="evidence" value="ECO:0007669"/>
    <property type="project" value="InterPro"/>
</dbReference>
<evidence type="ECO:0000256" key="1">
    <source>
        <dbReference type="ARBA" id="ARBA00004651"/>
    </source>
</evidence>
<organism evidence="7 8">
    <name type="scientific">Nocardioides psychrotolerans</name>
    <dbReference type="NCBI Taxonomy" id="1005945"/>
    <lineage>
        <taxon>Bacteria</taxon>
        <taxon>Bacillati</taxon>
        <taxon>Actinomycetota</taxon>
        <taxon>Actinomycetes</taxon>
        <taxon>Propionibacteriales</taxon>
        <taxon>Nocardioidaceae</taxon>
        <taxon>Nocardioides</taxon>
    </lineage>
</organism>
<gene>
    <name evidence="7" type="ORF">SAMN05216561_114151</name>
</gene>
<dbReference type="EMBL" id="FOQG01000014">
    <property type="protein sequence ID" value="SFI90462.1"/>
    <property type="molecule type" value="Genomic_DNA"/>
</dbReference>
<dbReference type="InterPro" id="IPR036259">
    <property type="entry name" value="MFS_trans_sf"/>
</dbReference>
<dbReference type="SUPFAM" id="SSF103473">
    <property type="entry name" value="MFS general substrate transporter"/>
    <property type="match status" value="1"/>
</dbReference>
<dbReference type="Proteomes" id="UP000198649">
    <property type="component" value="Unassembled WGS sequence"/>
</dbReference>
<feature type="transmembrane region" description="Helical" evidence="5">
    <location>
        <begin position="179"/>
        <end position="196"/>
    </location>
</feature>
<dbReference type="OrthoDB" id="9180256at2"/>
<feature type="transmembrane region" description="Helical" evidence="5">
    <location>
        <begin position="106"/>
        <end position="128"/>
    </location>
</feature>
<dbReference type="InterPro" id="IPR020846">
    <property type="entry name" value="MFS_dom"/>
</dbReference>
<dbReference type="PROSITE" id="PS50850">
    <property type="entry name" value="MFS"/>
    <property type="match status" value="1"/>
</dbReference>
<sequence>MSPLASYRRLFDLAGPLYVAVAFLGRLPLSMSQIGTMLLVSSATGSYGIGGLAAGALAVANAIGSPVAGELADRVGQRPVVLVQSIVGAVGLVALVSLTGTDAADGSLIATAGLVGLVLPQVGPLARVRWRPITRDTGHRQPRLMDAAFSYEGAADEASFVLGPALVGVVVVLVSPSGAMLLAAALLAVFGCAFAAHPTARLTGGSTGALGGDGRILTAVFVGLLLAQGCLGLFFGSIQTGTTALATEVGRPGLAGIIHSCLGVGSVLAGLATVAISERVGQERRVLVSASALVVLSLPLLLVDSVAGLIVTVLFLGFGVAPYMIGVFSIGERAVPAGRVGLAMTLLAGATGIGYAVGSTLAGRLADLHGHPAAFAVTVSATVLAVALATLGQRPVRRMLAQVTLARADAPLTG</sequence>
<feature type="domain" description="Major facilitator superfamily (MFS) profile" evidence="6">
    <location>
        <begin position="216"/>
        <end position="414"/>
    </location>
</feature>
<keyword evidence="4 5" id="KW-0472">Membrane</keyword>
<feature type="transmembrane region" description="Helical" evidence="5">
    <location>
        <begin position="48"/>
        <end position="68"/>
    </location>
</feature>
<dbReference type="GO" id="GO:0005886">
    <property type="term" value="C:plasma membrane"/>
    <property type="evidence" value="ECO:0007669"/>
    <property type="project" value="UniProtKB-SubCell"/>
</dbReference>
<protein>
    <submittedName>
        <fullName evidence="7">Major Facilitator Superfamily protein</fullName>
    </submittedName>
</protein>
<feature type="transmembrane region" description="Helical" evidence="5">
    <location>
        <begin position="256"/>
        <end position="274"/>
    </location>
</feature>
<dbReference type="STRING" id="1005945.SAMN05216561_114151"/>
<reference evidence="7 8" key="1">
    <citation type="submission" date="2016-10" db="EMBL/GenBank/DDBJ databases">
        <authorList>
            <person name="de Groot N.N."/>
        </authorList>
    </citation>
    <scope>NUCLEOTIDE SEQUENCE [LARGE SCALE GENOMIC DNA]</scope>
    <source>
        <strain evidence="7 8">CGMCC 1.11156</strain>
    </source>
</reference>
<feature type="transmembrane region" description="Helical" evidence="5">
    <location>
        <begin position="309"/>
        <end position="328"/>
    </location>
</feature>
<comment type="subcellular location">
    <subcellularLocation>
        <location evidence="1">Cell membrane</location>
        <topology evidence="1">Multi-pass membrane protein</topology>
    </subcellularLocation>
</comment>
<keyword evidence="3 5" id="KW-1133">Transmembrane helix</keyword>
<evidence type="ECO:0000256" key="3">
    <source>
        <dbReference type="ARBA" id="ARBA00022989"/>
    </source>
</evidence>
<proteinExistence type="predicted"/>
<accession>A0A1I3M0E0</accession>
<dbReference type="AlphaFoldDB" id="A0A1I3M0E0"/>
<evidence type="ECO:0000259" key="6">
    <source>
        <dbReference type="PROSITE" id="PS50850"/>
    </source>
</evidence>
<evidence type="ECO:0000256" key="2">
    <source>
        <dbReference type="ARBA" id="ARBA00022692"/>
    </source>
</evidence>
<name>A0A1I3M0E0_9ACTN</name>
<dbReference type="RefSeq" id="WP_091115584.1">
    <property type="nucleotide sequence ID" value="NZ_BKAF01000017.1"/>
</dbReference>
<keyword evidence="8" id="KW-1185">Reference proteome</keyword>
<dbReference type="Gene3D" id="1.20.1250.20">
    <property type="entry name" value="MFS general substrate transporter like domains"/>
    <property type="match status" value="2"/>
</dbReference>
<feature type="transmembrane region" description="Helical" evidence="5">
    <location>
        <begin position="373"/>
        <end position="392"/>
    </location>
</feature>
<evidence type="ECO:0000256" key="4">
    <source>
        <dbReference type="ARBA" id="ARBA00023136"/>
    </source>
</evidence>
<keyword evidence="2 5" id="KW-0812">Transmembrane</keyword>
<feature type="transmembrane region" description="Helical" evidence="5">
    <location>
        <begin position="340"/>
        <end position="361"/>
    </location>
</feature>
<feature type="transmembrane region" description="Helical" evidence="5">
    <location>
        <begin position="216"/>
        <end position="236"/>
    </location>
</feature>
<evidence type="ECO:0000313" key="7">
    <source>
        <dbReference type="EMBL" id="SFI90462.1"/>
    </source>
</evidence>
<dbReference type="PANTHER" id="PTHR23542:SF1">
    <property type="entry name" value="MAJOR FACILITATOR SUPERFAMILY (MFS) PROFILE DOMAIN-CONTAINING PROTEIN"/>
    <property type="match status" value="1"/>
</dbReference>
<dbReference type="InterPro" id="IPR011701">
    <property type="entry name" value="MFS"/>
</dbReference>
<dbReference type="PANTHER" id="PTHR23542">
    <property type="match status" value="1"/>
</dbReference>
<dbReference type="Pfam" id="PF07690">
    <property type="entry name" value="MFS_1"/>
    <property type="match status" value="1"/>
</dbReference>
<feature type="transmembrane region" description="Helical" evidence="5">
    <location>
        <begin position="80"/>
        <end position="100"/>
    </location>
</feature>
<feature type="transmembrane region" description="Helical" evidence="5">
    <location>
        <begin position="286"/>
        <end position="303"/>
    </location>
</feature>